<evidence type="ECO:0000313" key="2">
    <source>
        <dbReference type="EMBL" id="CAA9520580.1"/>
    </source>
</evidence>
<evidence type="ECO:0000256" key="1">
    <source>
        <dbReference type="SAM" id="MobiDB-lite"/>
    </source>
</evidence>
<accession>A0A6J4TEI7</accession>
<feature type="non-terminal residue" evidence="2">
    <location>
        <position position="108"/>
    </location>
</feature>
<protein>
    <submittedName>
        <fullName evidence="2">Uncharacterized protein</fullName>
    </submittedName>
</protein>
<feature type="compositionally biased region" description="Basic and acidic residues" evidence="1">
    <location>
        <begin position="94"/>
        <end position="108"/>
    </location>
</feature>
<name>A0A6J4TEI7_9ACTN</name>
<feature type="non-terminal residue" evidence="2">
    <location>
        <position position="1"/>
    </location>
</feature>
<dbReference type="AlphaFoldDB" id="A0A6J4TEI7"/>
<gene>
    <name evidence="2" type="ORF">AVDCRST_MAG53-3515</name>
</gene>
<sequence length="108" mass="12226">VDGRGVRRGTDPRPARAVRARARDRQAARARRRGDDQLPDPDVQAPRQVPHLLRRLPEPHERVPDRRRRRGHAGHQGHVSLHRGQAGPAGRRGGYRDPPARPDRPPPM</sequence>
<organism evidence="2">
    <name type="scientific">uncultured Solirubrobacteraceae bacterium</name>
    <dbReference type="NCBI Taxonomy" id="1162706"/>
    <lineage>
        <taxon>Bacteria</taxon>
        <taxon>Bacillati</taxon>
        <taxon>Actinomycetota</taxon>
        <taxon>Thermoleophilia</taxon>
        <taxon>Solirubrobacterales</taxon>
        <taxon>Solirubrobacteraceae</taxon>
        <taxon>environmental samples</taxon>
    </lineage>
</organism>
<feature type="compositionally biased region" description="Basic residues" evidence="1">
    <location>
        <begin position="65"/>
        <end position="75"/>
    </location>
</feature>
<dbReference type="EMBL" id="CADCVR010000102">
    <property type="protein sequence ID" value="CAA9520580.1"/>
    <property type="molecule type" value="Genomic_DNA"/>
</dbReference>
<proteinExistence type="predicted"/>
<feature type="region of interest" description="Disordered" evidence="1">
    <location>
        <begin position="1"/>
        <end position="108"/>
    </location>
</feature>
<feature type="compositionally biased region" description="Basic and acidic residues" evidence="1">
    <location>
        <begin position="55"/>
        <end position="64"/>
    </location>
</feature>
<feature type="compositionally biased region" description="Basic and acidic residues" evidence="1">
    <location>
        <begin position="1"/>
        <end position="14"/>
    </location>
</feature>
<reference evidence="2" key="1">
    <citation type="submission" date="2020-02" db="EMBL/GenBank/DDBJ databases">
        <authorList>
            <person name="Meier V. D."/>
        </authorList>
    </citation>
    <scope>NUCLEOTIDE SEQUENCE</scope>
    <source>
        <strain evidence="2">AVDCRST_MAG53</strain>
    </source>
</reference>